<dbReference type="NCBIfam" id="NF002554">
    <property type="entry name" value="PRK02114.1"/>
    <property type="match status" value="1"/>
</dbReference>
<dbReference type="PIRSF" id="PIRSF006414">
    <property type="entry name" value="Ftr_formyl_trnsf"/>
    <property type="match status" value="1"/>
</dbReference>
<reference evidence="5" key="1">
    <citation type="submission" date="2018-06" db="EMBL/GenBank/DDBJ databases">
        <authorList>
            <person name="Zhirakovskaya E."/>
        </authorList>
    </citation>
    <scope>NUCLEOTIDE SEQUENCE</scope>
</reference>
<dbReference type="InterPro" id="IPR023447">
    <property type="entry name" value="ForMFR_H4MPT_ForTrfase_fd-like"/>
</dbReference>
<proteinExistence type="inferred from homology"/>
<dbReference type="AlphaFoldDB" id="A0A3B1CH34"/>
<feature type="domain" description="Formylmethanofuran: tetrahydromethanopterin formyltransferase Ftr N-terminal" evidence="3">
    <location>
        <begin position="8"/>
        <end position="146"/>
    </location>
</feature>
<dbReference type="HAMAP" id="MF_00579">
    <property type="entry name" value="FTR"/>
    <property type="match status" value="1"/>
</dbReference>
<dbReference type="Pfam" id="PF01913">
    <property type="entry name" value="FTR"/>
    <property type="match status" value="1"/>
</dbReference>
<gene>
    <name evidence="5" type="ORF">MNBD_NITROSPINAE03-1764</name>
</gene>
<dbReference type="EC" id="2.3.1.101" evidence="5"/>
<evidence type="ECO:0000313" key="5">
    <source>
        <dbReference type="EMBL" id="VAX23274.1"/>
    </source>
</evidence>
<dbReference type="Pfam" id="PF02741">
    <property type="entry name" value="FTR_C"/>
    <property type="match status" value="1"/>
</dbReference>
<name>A0A3B1CH34_9ZZZZ</name>
<keyword evidence="2 5" id="KW-0808">Transferase</keyword>
<dbReference type="GO" id="GO:0006730">
    <property type="term" value="P:one-carbon metabolic process"/>
    <property type="evidence" value="ECO:0007669"/>
    <property type="project" value="InterPro"/>
</dbReference>
<protein>
    <submittedName>
        <fullName evidence="5">Formylmethanofuran--tetrahydromethanopterin N-formyltransferase</fullName>
        <ecNumber evidence="5">2.3.1.101</ecNumber>
    </submittedName>
</protein>
<dbReference type="GO" id="GO:0030270">
    <property type="term" value="F:formylmethanofuran-tetrahydromethanopterin N-formyltransferase activity"/>
    <property type="evidence" value="ECO:0007669"/>
    <property type="project" value="UniProtKB-EC"/>
</dbReference>
<dbReference type="SUPFAM" id="SSF55112">
    <property type="entry name" value="Formylmethanofuran:tetrahydromethanopterin formyltransferase"/>
    <property type="match status" value="2"/>
</dbReference>
<dbReference type="EMBL" id="UOGB01000268">
    <property type="protein sequence ID" value="VAX23274.1"/>
    <property type="molecule type" value="Genomic_DNA"/>
</dbReference>
<accession>A0A3B1CH34</accession>
<dbReference type="NCBIfam" id="TIGR03119">
    <property type="entry name" value="one_C_fhcD"/>
    <property type="match status" value="1"/>
</dbReference>
<organism evidence="5">
    <name type="scientific">hydrothermal vent metagenome</name>
    <dbReference type="NCBI Taxonomy" id="652676"/>
    <lineage>
        <taxon>unclassified sequences</taxon>
        <taxon>metagenomes</taxon>
        <taxon>ecological metagenomes</taxon>
    </lineage>
</organism>
<sequence>MMDADAGIGNVEIEDTFAEAFDMVYSRILVTAENEHWLNAACQASTGFATSVIGCGVEAGVEAFTDETPDGRPGAYLLFFTMGKKGLEKHLIGRIGQALMTCPTTAVFNATDSDSRFDTGSSLRYFGDGHQASKVIGDVRYWRIPVMEGEFVVEESFGWRKGIGGGNFLILAGSQNAALEASRKAVEAIAPLPGVILPFPGGVVRSGSKIGSRYKFLSASTNTAYCPTIRRQTDSVLREDVNCVLEVVIDGVDEAAIKSAMKNGITAACKVDGVLAISAGNYGGKLGSFHFYLHKII</sequence>
<evidence type="ECO:0000256" key="2">
    <source>
        <dbReference type="ARBA" id="ARBA00022679"/>
    </source>
</evidence>
<evidence type="ECO:0000259" key="3">
    <source>
        <dbReference type="Pfam" id="PF01913"/>
    </source>
</evidence>
<evidence type="ECO:0000256" key="1">
    <source>
        <dbReference type="ARBA" id="ARBA00006770"/>
    </source>
</evidence>
<dbReference type="InterPro" id="IPR022667">
    <property type="entry name" value="ForMFR_H4MPT_ForTrfase_N"/>
</dbReference>
<keyword evidence="5" id="KW-0012">Acyltransferase</keyword>
<dbReference type="InterPro" id="IPR002770">
    <property type="entry name" value="ForMFR_H4MPT_ForTrfase_C"/>
</dbReference>
<evidence type="ECO:0000259" key="4">
    <source>
        <dbReference type="Pfam" id="PF02741"/>
    </source>
</evidence>
<dbReference type="Gene3D" id="3.30.70.520">
    <property type="match status" value="2"/>
</dbReference>
<feature type="domain" description="Formylmethanofuran: tetrahydromethanopterin formyltransferase Ftr C-terminal" evidence="4">
    <location>
        <begin position="149"/>
        <end position="296"/>
    </location>
</feature>
<comment type="similarity">
    <text evidence="1">Belongs to the FTR family.</text>
</comment>
<dbReference type="InterPro" id="IPR014053">
    <property type="entry name" value="ForMFR_H4MPT_ForTrfase"/>
</dbReference>